<organism evidence="4 5">
    <name type="scientific">Trifolium medium</name>
    <dbReference type="NCBI Taxonomy" id="97028"/>
    <lineage>
        <taxon>Eukaryota</taxon>
        <taxon>Viridiplantae</taxon>
        <taxon>Streptophyta</taxon>
        <taxon>Embryophyta</taxon>
        <taxon>Tracheophyta</taxon>
        <taxon>Spermatophyta</taxon>
        <taxon>Magnoliopsida</taxon>
        <taxon>eudicotyledons</taxon>
        <taxon>Gunneridae</taxon>
        <taxon>Pentapetalae</taxon>
        <taxon>rosids</taxon>
        <taxon>fabids</taxon>
        <taxon>Fabales</taxon>
        <taxon>Fabaceae</taxon>
        <taxon>Papilionoideae</taxon>
        <taxon>50 kb inversion clade</taxon>
        <taxon>NPAAA clade</taxon>
        <taxon>Hologalegina</taxon>
        <taxon>IRL clade</taxon>
        <taxon>Trifolieae</taxon>
        <taxon>Trifolium</taxon>
    </lineage>
</organism>
<feature type="domain" description="Disease resistance protein winged helix" evidence="3">
    <location>
        <begin position="48"/>
        <end position="116"/>
    </location>
</feature>
<sequence>MIEWKNLSENLSLELGRNAHLTSLTKILSLSYDGLPQYLQPCILYFGLYPEDYGIHHEKLIRQWIAEGFVKPDERRTPEHVAEDYLSELIQRSLVQVSEFNFEGKAHTCQVHDLLRE</sequence>
<dbReference type="InterPro" id="IPR044974">
    <property type="entry name" value="Disease_R_plants"/>
</dbReference>
<dbReference type="EMBL" id="LXQA010167580">
    <property type="protein sequence ID" value="MCI28721.1"/>
    <property type="molecule type" value="Genomic_DNA"/>
</dbReference>
<comment type="caution">
    <text evidence="4">The sequence shown here is derived from an EMBL/GenBank/DDBJ whole genome shotgun (WGS) entry which is preliminary data.</text>
</comment>
<feature type="non-terminal residue" evidence="4">
    <location>
        <position position="117"/>
    </location>
</feature>
<dbReference type="InterPro" id="IPR036388">
    <property type="entry name" value="WH-like_DNA-bd_sf"/>
</dbReference>
<evidence type="ECO:0000256" key="1">
    <source>
        <dbReference type="ARBA" id="ARBA00022737"/>
    </source>
</evidence>
<evidence type="ECO:0000256" key="2">
    <source>
        <dbReference type="ARBA" id="ARBA00022821"/>
    </source>
</evidence>
<keyword evidence="1" id="KW-0677">Repeat</keyword>
<dbReference type="PANTHER" id="PTHR23155:SF1052">
    <property type="entry name" value="DISEASE RESISTANCE PROTEIN RPM1"/>
    <property type="match status" value="1"/>
</dbReference>
<dbReference type="Proteomes" id="UP000265520">
    <property type="component" value="Unassembled WGS sequence"/>
</dbReference>
<keyword evidence="5" id="KW-1185">Reference proteome</keyword>
<dbReference type="FunFam" id="1.10.10.10:FF:000322">
    <property type="entry name" value="Probable disease resistance protein At1g63360"/>
    <property type="match status" value="1"/>
</dbReference>
<evidence type="ECO:0000313" key="5">
    <source>
        <dbReference type="Proteomes" id="UP000265520"/>
    </source>
</evidence>
<dbReference type="Pfam" id="PF23559">
    <property type="entry name" value="WHD_DRP"/>
    <property type="match status" value="1"/>
</dbReference>
<reference evidence="4 5" key="1">
    <citation type="journal article" date="2018" name="Front. Plant Sci.">
        <title>Red Clover (Trifolium pratense) and Zigzag Clover (T. medium) - A Picture of Genomic Similarities and Differences.</title>
        <authorList>
            <person name="Dluhosova J."/>
            <person name="Istvanek J."/>
            <person name="Nedelnik J."/>
            <person name="Repkova J."/>
        </authorList>
    </citation>
    <scope>NUCLEOTIDE SEQUENCE [LARGE SCALE GENOMIC DNA]</scope>
    <source>
        <strain evidence="5">cv. 10/8</strain>
        <tissue evidence="4">Leaf</tissue>
    </source>
</reference>
<keyword evidence="2" id="KW-0611">Plant defense</keyword>
<dbReference type="GO" id="GO:0098542">
    <property type="term" value="P:defense response to other organism"/>
    <property type="evidence" value="ECO:0007669"/>
    <property type="project" value="TreeGrafter"/>
</dbReference>
<proteinExistence type="predicted"/>
<accession>A0A392QWJ4</accession>
<evidence type="ECO:0000259" key="3">
    <source>
        <dbReference type="Pfam" id="PF23559"/>
    </source>
</evidence>
<name>A0A392QWJ4_9FABA</name>
<protein>
    <submittedName>
        <fullName evidence="4">NBS-containing resistance-like protein</fullName>
    </submittedName>
</protein>
<evidence type="ECO:0000313" key="4">
    <source>
        <dbReference type="EMBL" id="MCI28721.1"/>
    </source>
</evidence>
<dbReference type="PANTHER" id="PTHR23155">
    <property type="entry name" value="DISEASE RESISTANCE PROTEIN RP"/>
    <property type="match status" value="1"/>
</dbReference>
<dbReference type="InterPro" id="IPR058922">
    <property type="entry name" value="WHD_DRP"/>
</dbReference>
<dbReference type="Gene3D" id="1.10.10.10">
    <property type="entry name" value="Winged helix-like DNA-binding domain superfamily/Winged helix DNA-binding domain"/>
    <property type="match status" value="1"/>
</dbReference>
<dbReference type="AlphaFoldDB" id="A0A392QWJ4"/>